<keyword evidence="10" id="KW-1185">Reference proteome</keyword>
<dbReference type="Gene3D" id="2.60.40.1180">
    <property type="entry name" value="Golgi alpha-mannosidase II"/>
    <property type="match status" value="1"/>
</dbReference>
<evidence type="ECO:0000256" key="2">
    <source>
        <dbReference type="ARBA" id="ARBA00011245"/>
    </source>
</evidence>
<dbReference type="InterPro" id="IPR017853">
    <property type="entry name" value="GH"/>
</dbReference>
<evidence type="ECO:0000256" key="1">
    <source>
        <dbReference type="ARBA" id="ARBA00001913"/>
    </source>
</evidence>
<feature type="domain" description="Glycosyl-hydrolase 97 catalytic" evidence="6">
    <location>
        <begin position="257"/>
        <end position="408"/>
    </location>
</feature>
<dbReference type="InterPro" id="IPR013780">
    <property type="entry name" value="Glyco_hydro_b"/>
</dbReference>
<keyword evidence="4" id="KW-0106">Calcium</keyword>
<dbReference type="Pfam" id="PF10566">
    <property type="entry name" value="Glyco_hydro_97"/>
    <property type="match status" value="1"/>
</dbReference>
<evidence type="ECO:0000256" key="4">
    <source>
        <dbReference type="ARBA" id="ARBA00022837"/>
    </source>
</evidence>
<dbReference type="PANTHER" id="PTHR35803">
    <property type="entry name" value="GLUCAN 1,4-ALPHA-GLUCOSIDASE SUSB-RELATED"/>
    <property type="match status" value="1"/>
</dbReference>
<protein>
    <submittedName>
        <fullName evidence="9">Alpha-glucosidase</fullName>
    </submittedName>
</protein>
<gene>
    <name evidence="9" type="ORF">MuYL_4066</name>
</gene>
<dbReference type="KEGG" id="muc:MuYL_4066"/>
<dbReference type="SUPFAM" id="SSF51445">
    <property type="entry name" value="(Trans)glycosidases"/>
    <property type="match status" value="1"/>
</dbReference>
<evidence type="ECO:0000313" key="10">
    <source>
        <dbReference type="Proteomes" id="UP000215002"/>
    </source>
</evidence>
<keyword evidence="3" id="KW-0378">Hydrolase</keyword>
<feature type="domain" description="Glycosyl-hydrolase 97 N-terminal" evidence="7">
    <location>
        <begin position="2"/>
        <end position="238"/>
    </location>
</feature>
<dbReference type="GO" id="GO:0030246">
    <property type="term" value="F:carbohydrate binding"/>
    <property type="evidence" value="ECO:0007669"/>
    <property type="project" value="InterPro"/>
</dbReference>
<dbReference type="Pfam" id="PF14508">
    <property type="entry name" value="GH97_N"/>
    <property type="match status" value="1"/>
</dbReference>
<dbReference type="Gene3D" id="3.20.20.70">
    <property type="entry name" value="Aldolase class I"/>
    <property type="match status" value="1"/>
</dbReference>
<organism evidence="9 10">
    <name type="scientific">Mucilaginibacter xinganensis</name>
    <dbReference type="NCBI Taxonomy" id="1234841"/>
    <lineage>
        <taxon>Bacteria</taxon>
        <taxon>Pseudomonadati</taxon>
        <taxon>Bacteroidota</taxon>
        <taxon>Sphingobacteriia</taxon>
        <taxon>Sphingobacteriales</taxon>
        <taxon>Sphingobacteriaceae</taxon>
        <taxon>Mucilaginibacter</taxon>
    </lineage>
</organism>
<reference evidence="9 10" key="1">
    <citation type="submission" date="2017-08" db="EMBL/GenBank/DDBJ databases">
        <title>Complete genome sequence of Mucilaginibacter sp. strain BJC16-A31.</title>
        <authorList>
            <consortium name="Henan University of Science and Technology"/>
            <person name="You X."/>
        </authorList>
    </citation>
    <scope>NUCLEOTIDE SEQUENCE [LARGE SCALE GENOMIC DNA]</scope>
    <source>
        <strain evidence="9 10">BJC16-A31</strain>
    </source>
</reference>
<evidence type="ECO:0000259" key="7">
    <source>
        <dbReference type="Pfam" id="PF14508"/>
    </source>
</evidence>
<evidence type="ECO:0000256" key="5">
    <source>
        <dbReference type="ARBA" id="ARBA00023295"/>
    </source>
</evidence>
<feature type="domain" description="Glycosyl-hydrolase 97 C-terminal oligomerisation" evidence="8">
    <location>
        <begin position="506"/>
        <end position="602"/>
    </location>
</feature>
<dbReference type="EMBL" id="CP022743">
    <property type="protein sequence ID" value="ASU35951.1"/>
    <property type="molecule type" value="Genomic_DNA"/>
</dbReference>
<dbReference type="InterPro" id="IPR029486">
    <property type="entry name" value="GH97_N"/>
</dbReference>
<dbReference type="Proteomes" id="UP000215002">
    <property type="component" value="Chromosome"/>
</dbReference>
<dbReference type="GO" id="GO:0016798">
    <property type="term" value="F:hydrolase activity, acting on glycosyl bonds"/>
    <property type="evidence" value="ECO:0007669"/>
    <property type="project" value="UniProtKB-KW"/>
</dbReference>
<dbReference type="PANTHER" id="PTHR35803:SF2">
    <property type="entry name" value="RETAINING ALPHA-GALACTOSIDASE"/>
    <property type="match status" value="1"/>
</dbReference>
<evidence type="ECO:0000259" key="8">
    <source>
        <dbReference type="Pfam" id="PF14509"/>
    </source>
</evidence>
<evidence type="ECO:0000256" key="3">
    <source>
        <dbReference type="ARBA" id="ARBA00022801"/>
    </source>
</evidence>
<dbReference type="InterPro" id="IPR019563">
    <property type="entry name" value="GH97_catalytic"/>
</dbReference>
<comment type="cofactor">
    <cofactor evidence="1">
        <name>Ca(2+)</name>
        <dbReference type="ChEBI" id="CHEBI:29108"/>
    </cofactor>
</comment>
<dbReference type="Pfam" id="PF14509">
    <property type="entry name" value="GH97_C"/>
    <property type="match status" value="1"/>
</dbReference>
<dbReference type="InterPro" id="IPR029483">
    <property type="entry name" value="GH97_C"/>
</dbReference>
<dbReference type="InterPro" id="IPR052720">
    <property type="entry name" value="Glycosyl_hydrolase_97"/>
</dbReference>
<comment type="subunit">
    <text evidence="2">Monomer.</text>
</comment>
<accession>A0A223P295</accession>
<name>A0A223P295_9SPHI</name>
<keyword evidence="5" id="KW-0326">Glycosidase</keyword>
<sequence length="605" mass="68496">MNPSEADMLLSNDQSFSFNNRIKSHAIKSVNNEIISPVPEKRKKIKDVYNLLQISFTKPYKVEFRVYDDGVAYRFAASFKDSITVKNEVASFHFLAGSSAYFPAIHKRDDADVFHTSFEEQYPLRKLDSLENTALAYTPVLVALPTNPKIGIIESDLEDYPGMFLSGTGSPVLVAKFAAYPLEEKMTGGEYPQLLVTKRADYIARTKGTRTFPWRVLMLADEDRQLPSNDIVYRLAAPSRIGDASWVRPGKGTDEWTINVNLFNVSFRSGVNTASYKYYIDFAKRFGFDRIMMDAGWSDNLDLFKINPEINMDTIVAYAKEKGIKISMWTLAHTLNRQLEPALNQFNKWGVDFIMTDFIDRDDQKTVNFYYRIAKACADHHMMIMYHGAYPPKGFNRTYPNNVTREGVLGSENNIGSDRASPGHDVTLPFTRMLAGSFDYEPGMLNNATKKGFRPIEGMVMSQGTRCHQLAMFVVYDNPMEIFSGNPSQAWLEPKFTELLGSLPTTWDQTNVLDGKVGEYIVTARQNGDNWFIAGMSNWTPRDITVKFDFIDASVKYKATICKDGVNADRYAADYILNDISIKQNDIIKIHLAPGGGFLIKLVKE</sequence>
<dbReference type="InterPro" id="IPR013785">
    <property type="entry name" value="Aldolase_TIM"/>
</dbReference>
<evidence type="ECO:0000259" key="6">
    <source>
        <dbReference type="Pfam" id="PF10566"/>
    </source>
</evidence>
<proteinExistence type="predicted"/>
<dbReference type="Gene3D" id="2.70.98.10">
    <property type="match status" value="1"/>
</dbReference>
<dbReference type="InterPro" id="IPR014718">
    <property type="entry name" value="GH-type_carb-bd"/>
</dbReference>
<evidence type="ECO:0000313" key="9">
    <source>
        <dbReference type="EMBL" id="ASU35951.1"/>
    </source>
</evidence>
<dbReference type="AlphaFoldDB" id="A0A223P295"/>